<dbReference type="Proteomes" id="UP001293593">
    <property type="component" value="Unassembled WGS sequence"/>
</dbReference>
<dbReference type="AlphaFoldDB" id="A0AAE1M6R6"/>
<evidence type="ECO:0000313" key="4">
    <source>
        <dbReference type="Proteomes" id="UP001293593"/>
    </source>
</evidence>
<dbReference type="EMBL" id="JAWXYG010000015">
    <property type="protein sequence ID" value="KAK4253899.1"/>
    <property type="molecule type" value="Genomic_DNA"/>
</dbReference>
<dbReference type="InterPro" id="IPR002182">
    <property type="entry name" value="NB-ARC"/>
</dbReference>
<accession>A0AAE1M6R6</accession>
<keyword evidence="4" id="KW-1185">Reference proteome</keyword>
<feature type="domain" description="NB-ARC" evidence="2">
    <location>
        <begin position="151"/>
        <end position="226"/>
    </location>
</feature>
<dbReference type="PANTHER" id="PTHR33463:SF105">
    <property type="entry name" value="AND NB-ARC DOMAIN DISEASE RESISTANCE PROTEIN, PUTATIVE-RELATED"/>
    <property type="match status" value="1"/>
</dbReference>
<gene>
    <name evidence="3" type="ORF">QN277_010517</name>
</gene>
<dbReference type="SUPFAM" id="SSF52540">
    <property type="entry name" value="P-loop containing nucleoside triphosphate hydrolases"/>
    <property type="match status" value="1"/>
</dbReference>
<keyword evidence="1" id="KW-0611">Plant defense</keyword>
<dbReference type="Pfam" id="PF00931">
    <property type="entry name" value="NB-ARC"/>
    <property type="match status" value="1"/>
</dbReference>
<name>A0AAE1M6R6_9FABA</name>
<evidence type="ECO:0000256" key="1">
    <source>
        <dbReference type="ARBA" id="ARBA00022821"/>
    </source>
</evidence>
<organism evidence="3 4">
    <name type="scientific">Acacia crassicarpa</name>
    <name type="common">northern wattle</name>
    <dbReference type="NCBI Taxonomy" id="499986"/>
    <lineage>
        <taxon>Eukaryota</taxon>
        <taxon>Viridiplantae</taxon>
        <taxon>Streptophyta</taxon>
        <taxon>Embryophyta</taxon>
        <taxon>Tracheophyta</taxon>
        <taxon>Spermatophyta</taxon>
        <taxon>Magnoliopsida</taxon>
        <taxon>eudicotyledons</taxon>
        <taxon>Gunneridae</taxon>
        <taxon>Pentapetalae</taxon>
        <taxon>rosids</taxon>
        <taxon>fabids</taxon>
        <taxon>Fabales</taxon>
        <taxon>Fabaceae</taxon>
        <taxon>Caesalpinioideae</taxon>
        <taxon>mimosoid clade</taxon>
        <taxon>Acacieae</taxon>
        <taxon>Acacia</taxon>
    </lineage>
</organism>
<sequence>MASFLLDLAKDEVQSFVNQVKNEAQFLCCFNSYVENFEQKKNILVAKHKDVKRKFQKGKGVYSFKFEAQQWESEADDIIHIDTKIKKKLFFGWCPNCWWKYRRGKELSEKTRHIEKLLERCNSDIVAGPANVLDIKHLCSQGFIRFESRESNFQDLLKALQDENCNMVGLKGMGGSGKTSMAKTVGHTLKESKLIDEFIFLVVSQPPDFKRIRGELAKRLDLNLDEVK</sequence>
<comment type="caution">
    <text evidence="3">The sequence shown here is derived from an EMBL/GenBank/DDBJ whole genome shotgun (WGS) entry which is preliminary data.</text>
</comment>
<evidence type="ECO:0000259" key="2">
    <source>
        <dbReference type="Pfam" id="PF00931"/>
    </source>
</evidence>
<evidence type="ECO:0000313" key="3">
    <source>
        <dbReference type="EMBL" id="KAK4253899.1"/>
    </source>
</evidence>
<dbReference type="GO" id="GO:0043531">
    <property type="term" value="F:ADP binding"/>
    <property type="evidence" value="ECO:0007669"/>
    <property type="project" value="InterPro"/>
</dbReference>
<dbReference type="PANTHER" id="PTHR33463">
    <property type="entry name" value="NB-ARC DOMAIN-CONTAINING PROTEIN-RELATED"/>
    <property type="match status" value="1"/>
</dbReference>
<reference evidence="3" key="1">
    <citation type="submission" date="2023-10" db="EMBL/GenBank/DDBJ databases">
        <title>Chromosome-level genome of the transformable northern wattle, Acacia crassicarpa.</title>
        <authorList>
            <person name="Massaro I."/>
            <person name="Sinha N.R."/>
            <person name="Poethig S."/>
            <person name="Leichty A.R."/>
        </authorList>
    </citation>
    <scope>NUCLEOTIDE SEQUENCE</scope>
    <source>
        <strain evidence="3">Acra3RX</strain>
        <tissue evidence="3">Leaf</tissue>
    </source>
</reference>
<dbReference type="Gene3D" id="3.40.50.300">
    <property type="entry name" value="P-loop containing nucleotide triphosphate hydrolases"/>
    <property type="match status" value="1"/>
</dbReference>
<dbReference type="InterPro" id="IPR050905">
    <property type="entry name" value="Plant_NBS-LRR"/>
</dbReference>
<dbReference type="InterPro" id="IPR027417">
    <property type="entry name" value="P-loop_NTPase"/>
</dbReference>
<protein>
    <recommendedName>
        <fullName evidence="2">NB-ARC domain-containing protein</fullName>
    </recommendedName>
</protein>
<proteinExistence type="predicted"/>